<dbReference type="InterPro" id="IPR011990">
    <property type="entry name" value="TPR-like_helical_dom_sf"/>
</dbReference>
<dbReference type="Gene3D" id="1.25.40.10">
    <property type="entry name" value="Tetratricopeptide repeat domain"/>
    <property type="match status" value="1"/>
</dbReference>
<evidence type="ECO:0000313" key="6">
    <source>
        <dbReference type="Proteomes" id="UP000221222"/>
    </source>
</evidence>
<dbReference type="PROSITE" id="PS50005">
    <property type="entry name" value="TPR"/>
    <property type="match status" value="1"/>
</dbReference>
<dbReference type="RefSeq" id="WP_099342402.1">
    <property type="nucleotide sequence ID" value="NZ_CP032098.1"/>
</dbReference>
<feature type="signal peptide" evidence="3">
    <location>
        <begin position="1"/>
        <end position="17"/>
    </location>
</feature>
<sequence>MKIKITSIILLSSLAFANEVSVFGAGDLNTDKPYGLNKTEKYILKNKNDLGKIDTKFKGVKTTLESLSQRIDGIESIYEGDSKKLNDTVLNVNKIIKKLEEAENISTKNTTDIENLKKVTSQLLTMQEDIQKENKKNLDTLKNAIDKLANEVNEINKKYVSVSELKSNMKQFVTLDEFNAFKKSLGQKTNVKIKSSAKTKKLSFADKKKMLDEAKQLFKKDYFTKAIPMFEQLVELNYKPAESNYYLGEMWYYRDKYEKAIKYFKQSAVLYDKASWMPKLLLHSAISFEKIKDFSNASKFYGTLIDVYPSSKEAKIATKNISKL</sequence>
<dbReference type="KEGG" id="amol:AMOL_2009"/>
<dbReference type="Pfam" id="PF13174">
    <property type="entry name" value="TPR_6"/>
    <property type="match status" value="1"/>
</dbReference>
<organism evidence="5 6">
    <name type="scientific">Malaciobacter molluscorum LMG 25693</name>
    <dbReference type="NCBI Taxonomy" id="870501"/>
    <lineage>
        <taxon>Bacteria</taxon>
        <taxon>Pseudomonadati</taxon>
        <taxon>Campylobacterota</taxon>
        <taxon>Epsilonproteobacteria</taxon>
        <taxon>Campylobacterales</taxon>
        <taxon>Arcobacteraceae</taxon>
        <taxon>Malaciobacter</taxon>
    </lineage>
</organism>
<keyword evidence="3" id="KW-0732">Signal</keyword>
<feature type="repeat" description="TPR" evidence="1">
    <location>
        <begin position="241"/>
        <end position="274"/>
    </location>
</feature>
<evidence type="ECO:0000256" key="2">
    <source>
        <dbReference type="SAM" id="Coils"/>
    </source>
</evidence>
<evidence type="ECO:0000313" key="5">
    <source>
        <dbReference type="EMBL" id="PHO18020.1"/>
    </source>
</evidence>
<accession>A0A2G1DHV6</accession>
<name>A0A2G1DHV6_9BACT</name>
<feature type="chain" id="PRO_5044573562" evidence="3">
    <location>
        <begin position="18"/>
        <end position="324"/>
    </location>
</feature>
<keyword evidence="6" id="KW-1185">Reference proteome</keyword>
<dbReference type="InterPro" id="IPR019734">
    <property type="entry name" value="TPR_rpt"/>
</dbReference>
<dbReference type="EMBL" id="CP032098">
    <property type="protein sequence ID" value="AXX92963.1"/>
    <property type="molecule type" value="Genomic_DNA"/>
</dbReference>
<reference evidence="5 6" key="1">
    <citation type="submission" date="2017-09" db="EMBL/GenBank/DDBJ databases">
        <title>Arcobacter canalis sp. nov., a new species isolated from a water canal contaminated with urban sewage.</title>
        <authorList>
            <person name="Perez-Cataluna A."/>
            <person name="Salas-Masso N."/>
            <person name="Figueras M.J."/>
        </authorList>
    </citation>
    <scope>NUCLEOTIDE SEQUENCE [LARGE SCALE GENOMIC DNA]</scope>
    <source>
        <strain evidence="5 6">F98-3</strain>
    </source>
</reference>
<feature type="coiled-coil region" evidence="2">
    <location>
        <begin position="82"/>
        <end position="165"/>
    </location>
</feature>
<evidence type="ECO:0000256" key="1">
    <source>
        <dbReference type="PROSITE-ProRule" id="PRU00339"/>
    </source>
</evidence>
<dbReference type="EMBL" id="NXFY01000009">
    <property type="protein sequence ID" value="PHO18020.1"/>
    <property type="molecule type" value="Genomic_DNA"/>
</dbReference>
<keyword evidence="1" id="KW-0802">TPR repeat</keyword>
<keyword evidence="2" id="KW-0175">Coiled coil</keyword>
<dbReference type="SUPFAM" id="SSF48452">
    <property type="entry name" value="TPR-like"/>
    <property type="match status" value="1"/>
</dbReference>
<proteinExistence type="predicted"/>
<protein>
    <submittedName>
        <fullName evidence="4">Tol-Pal system protein YbgF</fullName>
    </submittedName>
</protein>
<gene>
    <name evidence="4" type="primary">ybgF</name>
    <name evidence="4" type="ORF">AMOL_2009</name>
    <name evidence="5" type="ORF">CPU12_07080</name>
</gene>
<evidence type="ECO:0000313" key="7">
    <source>
        <dbReference type="Proteomes" id="UP000262712"/>
    </source>
</evidence>
<evidence type="ECO:0000313" key="4">
    <source>
        <dbReference type="EMBL" id="AXX92963.1"/>
    </source>
</evidence>
<dbReference type="Proteomes" id="UP000221222">
    <property type="component" value="Unassembled WGS sequence"/>
</dbReference>
<evidence type="ECO:0000256" key="3">
    <source>
        <dbReference type="SAM" id="SignalP"/>
    </source>
</evidence>
<dbReference type="AlphaFoldDB" id="A0A2G1DHV6"/>
<reference evidence="4 7" key="2">
    <citation type="submission" date="2018-08" db="EMBL/GenBank/DDBJ databases">
        <title>Complete genome of the Arcobacter molluscorum type strain LMG 25693.</title>
        <authorList>
            <person name="Miller W.G."/>
            <person name="Yee E."/>
            <person name="Bono J.L."/>
        </authorList>
    </citation>
    <scope>NUCLEOTIDE SEQUENCE [LARGE SCALE GENOMIC DNA]</scope>
    <source>
        <strain evidence="4 7">CECT 7696</strain>
    </source>
</reference>
<dbReference type="Proteomes" id="UP000262712">
    <property type="component" value="Chromosome"/>
</dbReference>